<dbReference type="SMART" id="SM00700">
    <property type="entry name" value="JHBP"/>
    <property type="match status" value="1"/>
</dbReference>
<name>T1HEQ2_RHOPR</name>
<dbReference type="InterPro" id="IPR010562">
    <property type="entry name" value="Haemolymph_juvenile_hormone-bd"/>
</dbReference>
<dbReference type="AlphaFoldDB" id="T1HEQ2"/>
<sequence>MMEKTEGTIFMLILVASAITGKPKWPLQKCSRNDPQISECILRAARHAMPLLKNGIKELKVPRMDPLDAGNYSMSVHRGPVSLDLLLEKLRIHGACTMNLTALNFNKDKLRALLDGETNKVVIDANYILSGKLFRVPINSRGLITFTVGDLHIFHDITFIPRTTKKKSFIEMNINKIKFKTYEKFHMNTYNPSIAHWANDALNKLLNDNSRLLFNSFSQIAEKMVQDVFAEALKPMLLNYSYDELLPETL</sequence>
<dbReference type="PANTHER" id="PTHR11008">
    <property type="entry name" value="PROTEIN TAKEOUT-LIKE PROTEIN"/>
    <property type="match status" value="1"/>
</dbReference>
<dbReference type="EnsemblMetazoa" id="RPRC002524-RA">
    <property type="protein sequence ID" value="RPRC002524-PA"/>
    <property type="gene ID" value="RPRC002524"/>
</dbReference>
<dbReference type="InParanoid" id="T1HEQ2"/>
<dbReference type="OMA" id="FIEMNIN"/>
<evidence type="ECO:0000313" key="1">
    <source>
        <dbReference type="EnsemblMetazoa" id="RPRC002524-PA"/>
    </source>
</evidence>
<dbReference type="InterPro" id="IPR038606">
    <property type="entry name" value="To_sf"/>
</dbReference>
<dbReference type="RefSeq" id="XP_073990269.1">
    <property type="nucleotide sequence ID" value="XM_074134168.1"/>
</dbReference>
<dbReference type="HOGENOM" id="CLU_069908_0_0_1"/>
<dbReference type="Gene3D" id="3.15.10.30">
    <property type="entry name" value="Haemolymph juvenile hormone binding protein"/>
    <property type="match status" value="1"/>
</dbReference>
<proteinExistence type="predicted"/>
<dbReference type="EMBL" id="ACPB03020164">
    <property type="status" value="NOT_ANNOTATED_CDS"/>
    <property type="molecule type" value="Genomic_DNA"/>
</dbReference>
<dbReference type="GO" id="GO:0005615">
    <property type="term" value="C:extracellular space"/>
    <property type="evidence" value="ECO:0007669"/>
    <property type="project" value="TreeGrafter"/>
</dbReference>
<dbReference type="Proteomes" id="UP000015103">
    <property type="component" value="Unassembled WGS sequence"/>
</dbReference>
<dbReference type="STRING" id="13249.T1HEQ2"/>
<keyword evidence="2" id="KW-1185">Reference proteome</keyword>
<accession>T1HEQ2</accession>
<dbReference type="Pfam" id="PF06585">
    <property type="entry name" value="JHBP"/>
    <property type="match status" value="1"/>
</dbReference>
<dbReference type="VEuPathDB" id="VectorBase:RPRC002524"/>
<protein>
    <submittedName>
        <fullName evidence="1">Uncharacterized protein</fullName>
    </submittedName>
</protein>
<reference evidence="1" key="1">
    <citation type="submission" date="2015-05" db="UniProtKB">
        <authorList>
            <consortium name="EnsemblMetazoa"/>
        </authorList>
    </citation>
    <scope>IDENTIFICATION</scope>
</reference>
<dbReference type="GeneID" id="141457329"/>
<organism evidence="1 2">
    <name type="scientific">Rhodnius prolixus</name>
    <name type="common">Triatomid bug</name>
    <dbReference type="NCBI Taxonomy" id="13249"/>
    <lineage>
        <taxon>Eukaryota</taxon>
        <taxon>Metazoa</taxon>
        <taxon>Ecdysozoa</taxon>
        <taxon>Arthropoda</taxon>
        <taxon>Hexapoda</taxon>
        <taxon>Insecta</taxon>
        <taxon>Pterygota</taxon>
        <taxon>Neoptera</taxon>
        <taxon>Paraneoptera</taxon>
        <taxon>Hemiptera</taxon>
        <taxon>Heteroptera</taxon>
        <taxon>Panheteroptera</taxon>
        <taxon>Cimicomorpha</taxon>
        <taxon>Reduviidae</taxon>
        <taxon>Triatominae</taxon>
        <taxon>Rhodnius</taxon>
    </lineage>
</organism>
<dbReference type="PANTHER" id="PTHR11008:SF32">
    <property type="entry name" value="CIRCADIAN CLOCK-CONTROLLED PROTEIN DAYWAKE-RELATED"/>
    <property type="match status" value="1"/>
</dbReference>
<evidence type="ECO:0000313" key="2">
    <source>
        <dbReference type="Proteomes" id="UP000015103"/>
    </source>
</evidence>